<accession>A0A5M6HX28</accession>
<dbReference type="OrthoDB" id="9814738at2"/>
<keyword evidence="13" id="KW-1185">Reference proteome</keyword>
<comment type="catalytic activity">
    <reaction evidence="1 11">
        <text>1-(5-phospho-beta-D-ribosyl)-ATP + H2O = 1-(5-phospho-beta-D-ribosyl)-5'-AMP + diphosphate + H(+)</text>
        <dbReference type="Rhea" id="RHEA:22828"/>
        <dbReference type="ChEBI" id="CHEBI:15377"/>
        <dbReference type="ChEBI" id="CHEBI:15378"/>
        <dbReference type="ChEBI" id="CHEBI:33019"/>
        <dbReference type="ChEBI" id="CHEBI:59457"/>
        <dbReference type="ChEBI" id="CHEBI:73183"/>
        <dbReference type="EC" id="3.6.1.31"/>
    </reaction>
</comment>
<dbReference type="PANTHER" id="PTHR42945">
    <property type="entry name" value="HISTIDINE BIOSYNTHESIS BIFUNCTIONAL PROTEIN"/>
    <property type="match status" value="1"/>
</dbReference>
<proteinExistence type="inferred from homology"/>
<dbReference type="EC" id="3.6.1.31" evidence="11"/>
<dbReference type="NCBIfam" id="TIGR03188">
    <property type="entry name" value="histidine_hisI"/>
    <property type="match status" value="1"/>
</dbReference>
<dbReference type="AlphaFoldDB" id="A0A5M6HX28"/>
<comment type="caution">
    <text evidence="12">The sequence shown here is derived from an EMBL/GenBank/DDBJ whole genome shotgun (WGS) entry which is preliminary data.</text>
</comment>
<dbReference type="InterPro" id="IPR021130">
    <property type="entry name" value="PRib-ATP_PPHydrolase-like"/>
</dbReference>
<comment type="pathway">
    <text evidence="3 11">Amino-acid biosynthesis; L-histidine biosynthesis; L-histidine from 5-phospho-alpha-D-ribose 1-diphosphate: step 2/9.</text>
</comment>
<dbReference type="PANTHER" id="PTHR42945:SF9">
    <property type="entry name" value="HISTIDINE BIOSYNTHESIS BIFUNCTIONAL PROTEIN HISIE"/>
    <property type="match status" value="1"/>
</dbReference>
<evidence type="ECO:0000256" key="4">
    <source>
        <dbReference type="ARBA" id="ARBA00009392"/>
    </source>
</evidence>
<evidence type="ECO:0000256" key="9">
    <source>
        <dbReference type="ARBA" id="ARBA00022840"/>
    </source>
</evidence>
<dbReference type="GO" id="GO:0005737">
    <property type="term" value="C:cytoplasm"/>
    <property type="evidence" value="ECO:0007669"/>
    <property type="project" value="UniProtKB-SubCell"/>
</dbReference>
<keyword evidence="5 11" id="KW-0963">Cytoplasm</keyword>
<dbReference type="GO" id="GO:0005524">
    <property type="term" value="F:ATP binding"/>
    <property type="evidence" value="ECO:0007669"/>
    <property type="project" value="UniProtKB-KW"/>
</dbReference>
<dbReference type="Gene3D" id="1.10.287.1080">
    <property type="entry name" value="MazG-like"/>
    <property type="match status" value="1"/>
</dbReference>
<evidence type="ECO:0000256" key="7">
    <source>
        <dbReference type="ARBA" id="ARBA00022741"/>
    </source>
</evidence>
<dbReference type="EMBL" id="VWPL01000016">
    <property type="protein sequence ID" value="KAA5600426.1"/>
    <property type="molecule type" value="Genomic_DNA"/>
</dbReference>
<evidence type="ECO:0000256" key="6">
    <source>
        <dbReference type="ARBA" id="ARBA00022605"/>
    </source>
</evidence>
<dbReference type="SUPFAM" id="SSF101386">
    <property type="entry name" value="all-alpha NTP pyrophosphatases"/>
    <property type="match status" value="1"/>
</dbReference>
<evidence type="ECO:0000313" key="13">
    <source>
        <dbReference type="Proteomes" id="UP000323886"/>
    </source>
</evidence>
<dbReference type="UniPathway" id="UPA00031">
    <property type="reaction ID" value="UER00007"/>
</dbReference>
<dbReference type="CDD" id="cd11534">
    <property type="entry name" value="NTP-PPase_HisIE_like"/>
    <property type="match status" value="1"/>
</dbReference>
<keyword evidence="10 11" id="KW-0368">Histidine biosynthesis</keyword>
<dbReference type="Proteomes" id="UP000323886">
    <property type="component" value="Unassembled WGS sequence"/>
</dbReference>
<evidence type="ECO:0000256" key="10">
    <source>
        <dbReference type="ARBA" id="ARBA00023102"/>
    </source>
</evidence>
<keyword evidence="6 11" id="KW-0028">Amino-acid biosynthesis</keyword>
<evidence type="ECO:0000256" key="2">
    <source>
        <dbReference type="ARBA" id="ARBA00004496"/>
    </source>
</evidence>
<dbReference type="NCBIfam" id="NF001611">
    <property type="entry name" value="PRK00400.1-3"/>
    <property type="match status" value="1"/>
</dbReference>
<organism evidence="12 13">
    <name type="scientific">Blastochloris sulfoviridis</name>
    <dbReference type="NCBI Taxonomy" id="50712"/>
    <lineage>
        <taxon>Bacteria</taxon>
        <taxon>Pseudomonadati</taxon>
        <taxon>Pseudomonadota</taxon>
        <taxon>Alphaproteobacteria</taxon>
        <taxon>Hyphomicrobiales</taxon>
        <taxon>Blastochloridaceae</taxon>
        <taxon>Blastochloris</taxon>
    </lineage>
</organism>
<dbReference type="HAMAP" id="MF_01020">
    <property type="entry name" value="HisE"/>
    <property type="match status" value="1"/>
</dbReference>
<dbReference type="GO" id="GO:0000105">
    <property type="term" value="P:L-histidine biosynthetic process"/>
    <property type="evidence" value="ECO:0007669"/>
    <property type="project" value="UniProtKB-UniRule"/>
</dbReference>
<protein>
    <recommendedName>
        <fullName evidence="11">Phosphoribosyl-ATP pyrophosphatase</fullName>
        <shortName evidence="11">PRA-PH</shortName>
        <ecNumber evidence="11">3.6.1.31</ecNumber>
    </recommendedName>
</protein>
<keyword evidence="9 11" id="KW-0067">ATP-binding</keyword>
<keyword evidence="8 11" id="KW-0378">Hydrolase</keyword>
<sequence length="108" mass="11524">MTARVSLEDLTHIVAERGRADPAQSYTAKLLAKGMDEVAKKLGEEGVELALAAVAGPRERVIAETADLLYHLAVLLAAREVSLAEVEAELAKRTGRSGLAEKASRTKE</sequence>
<name>A0A5M6HX28_9HYPH</name>
<dbReference type="InterPro" id="IPR008179">
    <property type="entry name" value="HisE"/>
</dbReference>
<dbReference type="RefSeq" id="WP_150097603.1">
    <property type="nucleotide sequence ID" value="NZ_VWPL01000016.1"/>
</dbReference>
<keyword evidence="7 11" id="KW-0547">Nucleotide-binding</keyword>
<evidence type="ECO:0000313" key="12">
    <source>
        <dbReference type="EMBL" id="KAA5600426.1"/>
    </source>
</evidence>
<comment type="subcellular location">
    <subcellularLocation>
        <location evidence="2 11">Cytoplasm</location>
    </subcellularLocation>
</comment>
<dbReference type="GO" id="GO:0004636">
    <property type="term" value="F:phosphoribosyl-ATP diphosphatase activity"/>
    <property type="evidence" value="ECO:0007669"/>
    <property type="project" value="UniProtKB-UniRule"/>
</dbReference>
<evidence type="ECO:0000256" key="5">
    <source>
        <dbReference type="ARBA" id="ARBA00022490"/>
    </source>
</evidence>
<evidence type="ECO:0000256" key="11">
    <source>
        <dbReference type="HAMAP-Rule" id="MF_01020"/>
    </source>
</evidence>
<evidence type="ECO:0000256" key="3">
    <source>
        <dbReference type="ARBA" id="ARBA00005204"/>
    </source>
</evidence>
<reference evidence="12 13" key="1">
    <citation type="submission" date="2019-09" db="EMBL/GenBank/DDBJ databases">
        <title>Draft Whole-Genome sequence of Blastochloris sulfoviridis DSM 729.</title>
        <authorList>
            <person name="Meyer T.E."/>
            <person name="Kyndt J.A."/>
        </authorList>
    </citation>
    <scope>NUCLEOTIDE SEQUENCE [LARGE SCALE GENOMIC DNA]</scope>
    <source>
        <strain evidence="12 13">DSM 729</strain>
    </source>
</reference>
<gene>
    <name evidence="11" type="primary">hisE</name>
    <name evidence="12" type="ORF">F1193_10310</name>
</gene>
<evidence type="ECO:0000256" key="8">
    <source>
        <dbReference type="ARBA" id="ARBA00022801"/>
    </source>
</evidence>
<comment type="similarity">
    <text evidence="4 11">Belongs to the PRA-PH family.</text>
</comment>
<evidence type="ECO:0000256" key="1">
    <source>
        <dbReference type="ARBA" id="ARBA00001460"/>
    </source>
</evidence>
<dbReference type="Pfam" id="PF01503">
    <property type="entry name" value="PRA-PH"/>
    <property type="match status" value="1"/>
</dbReference>
<dbReference type="NCBIfam" id="NF001613">
    <property type="entry name" value="PRK00400.1-5"/>
    <property type="match status" value="1"/>
</dbReference>